<reference evidence="2 3" key="1">
    <citation type="submission" date="2020-08" db="EMBL/GenBank/DDBJ databases">
        <title>Bridging the membrane lipid divide: bacteria of the FCB group superphylum have the potential to synthesize archaeal ether lipids.</title>
        <authorList>
            <person name="Villanueva L."/>
            <person name="Von Meijenfeldt F.A.B."/>
            <person name="Westbye A.B."/>
            <person name="Yadav S."/>
            <person name="Hopmans E.C."/>
            <person name="Dutilh B.E."/>
            <person name="Sinninghe Damste J.S."/>
        </authorList>
    </citation>
    <scope>NUCLEOTIDE SEQUENCE [LARGE SCALE GENOMIC DNA]</scope>
    <source>
        <strain evidence="2">NIOZ-UU36</strain>
    </source>
</reference>
<evidence type="ECO:0000256" key="1">
    <source>
        <dbReference type="SAM" id="Phobius"/>
    </source>
</evidence>
<evidence type="ECO:0000313" key="3">
    <source>
        <dbReference type="Proteomes" id="UP000614469"/>
    </source>
</evidence>
<feature type="transmembrane region" description="Helical" evidence="1">
    <location>
        <begin position="85"/>
        <end position="107"/>
    </location>
</feature>
<keyword evidence="1" id="KW-0812">Transmembrane</keyword>
<feature type="transmembrane region" description="Helical" evidence="1">
    <location>
        <begin position="52"/>
        <end position="73"/>
    </location>
</feature>
<comment type="caution">
    <text evidence="2">The sequence shown here is derived from an EMBL/GenBank/DDBJ whole genome shotgun (WGS) entry which is preliminary data.</text>
</comment>
<dbReference type="Pfam" id="PF12822">
    <property type="entry name" value="ECF_trnsprt"/>
    <property type="match status" value="1"/>
</dbReference>
<keyword evidence="1" id="KW-0472">Membrane</keyword>
<evidence type="ECO:0000313" key="2">
    <source>
        <dbReference type="EMBL" id="MBC8336163.1"/>
    </source>
</evidence>
<dbReference type="Gene3D" id="1.10.1760.20">
    <property type="match status" value="1"/>
</dbReference>
<dbReference type="GO" id="GO:0022857">
    <property type="term" value="F:transmembrane transporter activity"/>
    <property type="evidence" value="ECO:0007669"/>
    <property type="project" value="InterPro"/>
</dbReference>
<name>A0A8J6TGP8_9CHLR</name>
<feature type="transmembrane region" description="Helical" evidence="1">
    <location>
        <begin position="22"/>
        <end position="40"/>
    </location>
</feature>
<feature type="transmembrane region" description="Helical" evidence="1">
    <location>
        <begin position="113"/>
        <end position="133"/>
    </location>
</feature>
<sequence>MTTEVSEEATPQVNTFWTPRRVARMAIFIALAAVGALIKFPSPTGTVALDSAPGYFSAISFGWLEGGIVSAFGHILTAASTGFPLGLVIHLIIAAEQFLWAAIFWFVKEKVNIWVAIIVAAFCNGVLGALIVLPMGGVGLYISLLPGLLVGSAVNIILAALAYLSISKSGLLK</sequence>
<dbReference type="AlphaFoldDB" id="A0A8J6TGP8"/>
<feature type="transmembrane region" description="Helical" evidence="1">
    <location>
        <begin position="140"/>
        <end position="166"/>
    </location>
</feature>
<dbReference type="InterPro" id="IPR024529">
    <property type="entry name" value="ECF_trnsprt_substrate-spec"/>
</dbReference>
<accession>A0A8J6TGP8</accession>
<gene>
    <name evidence="2" type="ORF">H8E29_12920</name>
</gene>
<protein>
    <submittedName>
        <fullName evidence="2">ECF transporter S component</fullName>
    </submittedName>
</protein>
<dbReference type="EMBL" id="JACNJN010000145">
    <property type="protein sequence ID" value="MBC8336163.1"/>
    <property type="molecule type" value="Genomic_DNA"/>
</dbReference>
<dbReference type="Proteomes" id="UP000614469">
    <property type="component" value="Unassembled WGS sequence"/>
</dbReference>
<organism evidence="2 3">
    <name type="scientific">Candidatus Desulfolinea nitratireducens</name>
    <dbReference type="NCBI Taxonomy" id="2841698"/>
    <lineage>
        <taxon>Bacteria</taxon>
        <taxon>Bacillati</taxon>
        <taxon>Chloroflexota</taxon>
        <taxon>Anaerolineae</taxon>
        <taxon>Anaerolineales</taxon>
        <taxon>Anaerolineales incertae sedis</taxon>
        <taxon>Candidatus Desulfolinea</taxon>
    </lineage>
</organism>
<keyword evidence="1" id="KW-1133">Transmembrane helix</keyword>
<proteinExistence type="predicted"/>